<evidence type="ECO:0000256" key="4">
    <source>
        <dbReference type="ARBA" id="ARBA00022475"/>
    </source>
</evidence>
<evidence type="ECO:0000256" key="11">
    <source>
        <dbReference type="ARBA" id="ARBA00023136"/>
    </source>
</evidence>
<reference evidence="14" key="1">
    <citation type="submission" date="2022-12" db="EMBL/GenBank/DDBJ databases">
        <title>Description and comparative metabolic analysis of Aerococcus sp. nov., isolated from the feces of a pig.</title>
        <authorList>
            <person name="Chang Y.-H."/>
        </authorList>
    </citation>
    <scope>NUCLEOTIDE SEQUENCE</scope>
    <source>
        <strain evidence="14">YH-aer222</strain>
    </source>
</reference>
<feature type="transmembrane region" description="Helical" evidence="13">
    <location>
        <begin position="70"/>
        <end position="91"/>
    </location>
</feature>
<dbReference type="RefSeq" id="WP_268751982.1">
    <property type="nucleotide sequence ID" value="NZ_JAPRFQ010000001.1"/>
</dbReference>
<evidence type="ECO:0000313" key="15">
    <source>
        <dbReference type="Proteomes" id="UP001146670"/>
    </source>
</evidence>
<keyword evidence="7 13" id="KW-0812">Transmembrane</keyword>
<organism evidence="14 15">
    <name type="scientific">Aerococcus kribbianus</name>
    <dbReference type="NCBI Taxonomy" id="2999064"/>
    <lineage>
        <taxon>Bacteria</taxon>
        <taxon>Bacillati</taxon>
        <taxon>Bacillota</taxon>
        <taxon>Bacilli</taxon>
        <taxon>Lactobacillales</taxon>
        <taxon>Aerococcaceae</taxon>
        <taxon>Aerococcus</taxon>
    </lineage>
</organism>
<feature type="binding site" evidence="12">
    <location>
        <position position="431"/>
    </location>
    <ligand>
        <name>K(+)</name>
        <dbReference type="ChEBI" id="CHEBI:29103"/>
    </ligand>
</feature>
<feature type="transmembrane region" description="Helical" evidence="13">
    <location>
        <begin position="239"/>
        <end position="259"/>
    </location>
</feature>
<evidence type="ECO:0000256" key="13">
    <source>
        <dbReference type="SAM" id="Phobius"/>
    </source>
</evidence>
<evidence type="ECO:0000256" key="3">
    <source>
        <dbReference type="ARBA" id="ARBA00022448"/>
    </source>
</evidence>
<keyword evidence="12" id="KW-0479">Metal-binding</keyword>
<feature type="binding site" evidence="12">
    <location>
        <position position="111"/>
    </location>
    <ligand>
        <name>K(+)</name>
        <dbReference type="ChEBI" id="CHEBI:29103"/>
    </ligand>
</feature>
<evidence type="ECO:0000256" key="2">
    <source>
        <dbReference type="ARBA" id="ARBA00009137"/>
    </source>
</evidence>
<proteinExistence type="inferred from homology"/>
<dbReference type="Proteomes" id="UP001146670">
    <property type="component" value="Unassembled WGS sequence"/>
</dbReference>
<evidence type="ECO:0000256" key="5">
    <source>
        <dbReference type="ARBA" id="ARBA00022519"/>
    </source>
</evidence>
<feature type="transmembrane region" description="Helical" evidence="13">
    <location>
        <begin position="393"/>
        <end position="413"/>
    </location>
</feature>
<comment type="caution">
    <text evidence="14">The sequence shown here is derived from an EMBL/GenBank/DDBJ whole genome shotgun (WGS) entry which is preliminary data.</text>
</comment>
<keyword evidence="8 12" id="KW-0630">Potassium</keyword>
<evidence type="ECO:0000256" key="9">
    <source>
        <dbReference type="ARBA" id="ARBA00022989"/>
    </source>
</evidence>
<dbReference type="PANTHER" id="PTHR32024">
    <property type="entry name" value="TRK SYSTEM POTASSIUM UPTAKE PROTEIN TRKG-RELATED"/>
    <property type="match status" value="1"/>
</dbReference>
<accession>A0A9X3JGK9</accession>
<feature type="transmembrane region" description="Helical" evidence="13">
    <location>
        <begin position="12"/>
        <end position="32"/>
    </location>
</feature>
<dbReference type="InterPro" id="IPR003445">
    <property type="entry name" value="Cat_transpt"/>
</dbReference>
<feature type="transmembrane region" description="Helical" evidence="13">
    <location>
        <begin position="128"/>
        <end position="150"/>
    </location>
</feature>
<keyword evidence="4" id="KW-1003">Cell membrane</keyword>
<dbReference type="GO" id="GO:0046872">
    <property type="term" value="F:metal ion binding"/>
    <property type="evidence" value="ECO:0007669"/>
    <property type="project" value="UniProtKB-KW"/>
</dbReference>
<feature type="transmembrane region" description="Helical" evidence="13">
    <location>
        <begin position="327"/>
        <end position="350"/>
    </location>
</feature>
<feature type="binding site" evidence="12">
    <location>
        <position position="315"/>
    </location>
    <ligand>
        <name>K(+)</name>
        <dbReference type="ChEBI" id="CHEBI:29103"/>
    </ligand>
</feature>
<sequence length="482" mass="52708">MNKKTVFATVGNVMLVEAGLLGIPLAVAIYYQESILNYQAYLLTMLLLLIGGGLLRLLMPKHTRYTVKDGFAITALSWFILSFFGALPFVITGEIPSLIDATFEMASGFTTTGASIVPNVEALSQSLLFWRSFSHLIGGLGVLVFIFAFAPDLEEGSVNIMMAEVPGPEFGKLSAKNKSSAKILYAMYFVLTACLILALLLTGMQPFDAIIHAFGTAGTGGFSNKATSVAAFDNPAAEYILSIGMLVFAMNFNLFYYLIKQQFKLVWRNEELRCFILIVTAAILAIMFNIQGEYNSLESLFRDALFQVTTIISTTGYATVDFGAWPLFSHIILLLIMFVGGMAGSTAGGIKVSRILIYFKTIWAQVQKVSNPRRVLPITIDGKWVNNTAINRVLIYCGVYVFLFITALLVVSWSQNDFITAFSAVAATINNIGPGLGLVGPTTSFAGLSPLSKMVLTFIMIAGRLEIYPVLALFLPSLWRER</sequence>
<feature type="transmembrane region" description="Helical" evidence="13">
    <location>
        <begin position="271"/>
        <end position="290"/>
    </location>
</feature>
<dbReference type="InterPro" id="IPR004772">
    <property type="entry name" value="TrkH"/>
</dbReference>
<keyword evidence="9 13" id="KW-1133">Transmembrane helix</keyword>
<dbReference type="Pfam" id="PF02386">
    <property type="entry name" value="TrkH"/>
    <property type="match status" value="1"/>
</dbReference>
<dbReference type="PIRSF" id="PIRSF006247">
    <property type="entry name" value="TrkH"/>
    <property type="match status" value="1"/>
</dbReference>
<keyword evidence="10" id="KW-0406">Ion transport</keyword>
<keyword evidence="5" id="KW-0997">Cell inner membrane</keyword>
<keyword evidence="11 13" id="KW-0472">Membrane</keyword>
<evidence type="ECO:0000256" key="6">
    <source>
        <dbReference type="ARBA" id="ARBA00022538"/>
    </source>
</evidence>
<gene>
    <name evidence="14" type="ORF">OW157_03675</name>
</gene>
<feature type="binding site" evidence="12">
    <location>
        <position position="314"/>
    </location>
    <ligand>
        <name>K(+)</name>
        <dbReference type="ChEBI" id="CHEBI:29103"/>
    </ligand>
</feature>
<evidence type="ECO:0000256" key="1">
    <source>
        <dbReference type="ARBA" id="ARBA00004429"/>
    </source>
</evidence>
<evidence type="ECO:0000256" key="8">
    <source>
        <dbReference type="ARBA" id="ARBA00022958"/>
    </source>
</evidence>
<keyword evidence="6" id="KW-0633">Potassium transport</keyword>
<evidence type="ECO:0000256" key="7">
    <source>
        <dbReference type="ARBA" id="ARBA00022692"/>
    </source>
</evidence>
<feature type="transmembrane region" description="Helical" evidence="13">
    <location>
        <begin position="454"/>
        <end position="475"/>
    </location>
</feature>
<evidence type="ECO:0000313" key="14">
    <source>
        <dbReference type="EMBL" id="MCZ0725669.1"/>
    </source>
</evidence>
<dbReference type="PANTHER" id="PTHR32024:SF2">
    <property type="entry name" value="TRK SYSTEM POTASSIUM UPTAKE PROTEIN TRKG-RELATED"/>
    <property type="match status" value="1"/>
</dbReference>
<feature type="transmembrane region" description="Helical" evidence="13">
    <location>
        <begin position="183"/>
        <end position="204"/>
    </location>
</feature>
<keyword evidence="15" id="KW-1185">Reference proteome</keyword>
<dbReference type="GO" id="GO:0005886">
    <property type="term" value="C:plasma membrane"/>
    <property type="evidence" value="ECO:0007669"/>
    <property type="project" value="UniProtKB-SubCell"/>
</dbReference>
<evidence type="ECO:0000256" key="10">
    <source>
        <dbReference type="ARBA" id="ARBA00023065"/>
    </source>
</evidence>
<feature type="binding site" evidence="12">
    <location>
        <position position="220"/>
    </location>
    <ligand>
        <name>K(+)</name>
        <dbReference type="ChEBI" id="CHEBI:29103"/>
    </ligand>
</feature>
<evidence type="ECO:0000256" key="12">
    <source>
        <dbReference type="PIRSR" id="PIRSR006247-1"/>
    </source>
</evidence>
<feature type="transmembrane region" description="Helical" evidence="13">
    <location>
        <begin position="38"/>
        <end position="58"/>
    </location>
</feature>
<feature type="binding site" evidence="12">
    <location>
        <position position="112"/>
    </location>
    <ligand>
        <name>K(+)</name>
        <dbReference type="ChEBI" id="CHEBI:29103"/>
    </ligand>
</feature>
<comment type="subcellular location">
    <subcellularLocation>
        <location evidence="1">Cell inner membrane</location>
        <topology evidence="1">Multi-pass membrane protein</topology>
    </subcellularLocation>
</comment>
<name>A0A9X3JGK9_9LACT</name>
<dbReference type="GO" id="GO:0015379">
    <property type="term" value="F:potassium:chloride symporter activity"/>
    <property type="evidence" value="ECO:0007669"/>
    <property type="project" value="InterPro"/>
</dbReference>
<comment type="similarity">
    <text evidence="2">Belongs to the TrkH potassium transport family.</text>
</comment>
<dbReference type="EMBL" id="JAPRFR010000001">
    <property type="protein sequence ID" value="MCZ0725669.1"/>
    <property type="molecule type" value="Genomic_DNA"/>
</dbReference>
<protein>
    <submittedName>
        <fullName evidence="14">TrkH family potassium uptake protein</fullName>
    </submittedName>
</protein>
<dbReference type="AlphaFoldDB" id="A0A9X3JGK9"/>
<keyword evidence="3" id="KW-0813">Transport</keyword>